<dbReference type="Pfam" id="PF07143">
    <property type="entry name" value="CrtC"/>
    <property type="match status" value="1"/>
</dbReference>
<dbReference type="EMBL" id="CP036287">
    <property type="protein sequence ID" value="QDU66576.1"/>
    <property type="molecule type" value="Genomic_DNA"/>
</dbReference>
<evidence type="ECO:0000313" key="4">
    <source>
        <dbReference type="Proteomes" id="UP000316921"/>
    </source>
</evidence>
<dbReference type="PANTHER" id="PTHR38591:SF1">
    <property type="entry name" value="BLL1000 PROTEIN"/>
    <property type="match status" value="1"/>
</dbReference>
<dbReference type="Gene3D" id="2.40.370.10">
    <property type="entry name" value="AttH-like domain"/>
    <property type="match status" value="2"/>
</dbReference>
<dbReference type="RefSeq" id="WP_145064400.1">
    <property type="nucleotide sequence ID" value="NZ_CP036287.1"/>
</dbReference>
<dbReference type="SUPFAM" id="SSF159245">
    <property type="entry name" value="AttH-like"/>
    <property type="match status" value="1"/>
</dbReference>
<dbReference type="Pfam" id="PF17186">
    <property type="entry name" value="Lipocalin_9"/>
    <property type="match status" value="1"/>
</dbReference>
<evidence type="ECO:0000313" key="3">
    <source>
        <dbReference type="EMBL" id="QDU66576.1"/>
    </source>
</evidence>
<organism evidence="3 4">
    <name type="scientific">Engelhardtia mirabilis</name>
    <dbReference type="NCBI Taxonomy" id="2528011"/>
    <lineage>
        <taxon>Bacteria</taxon>
        <taxon>Pseudomonadati</taxon>
        <taxon>Planctomycetota</taxon>
        <taxon>Planctomycetia</taxon>
        <taxon>Planctomycetia incertae sedis</taxon>
        <taxon>Engelhardtia</taxon>
    </lineage>
</organism>
<feature type="chain" id="PRO_5021784061" evidence="1">
    <location>
        <begin position="18"/>
        <end position="391"/>
    </location>
</feature>
<gene>
    <name evidence="3" type="ORF">Pla133_16520</name>
</gene>
<keyword evidence="1" id="KW-0732">Signal</keyword>
<keyword evidence="4" id="KW-1185">Reference proteome</keyword>
<dbReference type="InterPro" id="IPR010791">
    <property type="entry name" value="AttH_dom"/>
</dbReference>
<name>A0A518BHY5_9BACT</name>
<evidence type="ECO:0000256" key="1">
    <source>
        <dbReference type="SAM" id="SignalP"/>
    </source>
</evidence>
<evidence type="ECO:0000259" key="2">
    <source>
        <dbReference type="Pfam" id="PF07143"/>
    </source>
</evidence>
<dbReference type="AlphaFoldDB" id="A0A518BHY5"/>
<dbReference type="InterPro" id="IPR023374">
    <property type="entry name" value="AttH-like_dom_sf"/>
</dbReference>
<feature type="domain" description="AttH" evidence="2">
    <location>
        <begin position="63"/>
        <end position="247"/>
    </location>
</feature>
<proteinExistence type="predicted"/>
<reference evidence="3 4" key="1">
    <citation type="submission" date="2019-02" db="EMBL/GenBank/DDBJ databases">
        <title>Deep-cultivation of Planctomycetes and their phenomic and genomic characterization uncovers novel biology.</title>
        <authorList>
            <person name="Wiegand S."/>
            <person name="Jogler M."/>
            <person name="Boedeker C."/>
            <person name="Pinto D."/>
            <person name="Vollmers J."/>
            <person name="Rivas-Marin E."/>
            <person name="Kohn T."/>
            <person name="Peeters S.H."/>
            <person name="Heuer A."/>
            <person name="Rast P."/>
            <person name="Oberbeckmann S."/>
            <person name="Bunk B."/>
            <person name="Jeske O."/>
            <person name="Meyerdierks A."/>
            <person name="Storesund J.E."/>
            <person name="Kallscheuer N."/>
            <person name="Luecker S."/>
            <person name="Lage O.M."/>
            <person name="Pohl T."/>
            <person name="Merkel B.J."/>
            <person name="Hornburger P."/>
            <person name="Mueller R.-W."/>
            <person name="Bruemmer F."/>
            <person name="Labrenz M."/>
            <person name="Spormann A.M."/>
            <person name="Op den Camp H."/>
            <person name="Overmann J."/>
            <person name="Amann R."/>
            <person name="Jetten M.S.M."/>
            <person name="Mascher T."/>
            <person name="Medema M.H."/>
            <person name="Devos D.P."/>
            <person name="Kaster A.-K."/>
            <person name="Ovreas L."/>
            <person name="Rohde M."/>
            <person name="Galperin M.Y."/>
            <person name="Jogler C."/>
        </authorList>
    </citation>
    <scope>NUCLEOTIDE SEQUENCE [LARGE SCALE GENOMIC DNA]</scope>
    <source>
        <strain evidence="3 4">Pla133</strain>
    </source>
</reference>
<sequence length="391" mass="41299" precursor="true">MSRRSLLLALLALSACGGSKPSTPAVALSDLLGAGDTASFARADGPRDFTFPADHGPHPGFRTEWWYVTGNLTSADGRPFGFHLTLFRRGLAQPEGRASDLAPSDLWMAHFAIADGAGREVHAHERTARGAGGLAGAAWSDDGAGDSQLRVWLEDWELAFVDGLGAGELPRLRLVARAGDDALELNLAARKPAVLQGDAGLSIKGSAPGQASYYYAVTRLTASGSVEVGGETFAVDGSAWLDREWSTSVLGQGQVGWDWFALQLDDGTDVMLYQMRLADGGVDATSHGSITEKDGSHSKLEGSGYTLRSADTWHSPRSGAPYPSGWTAVVPEKGLELRITPLLPDQELPLSVVYWEGAVQIEGTRAGRPVRGVGFVELTGYADIGEGGAPR</sequence>
<dbReference type="PROSITE" id="PS51257">
    <property type="entry name" value="PROKAR_LIPOPROTEIN"/>
    <property type="match status" value="1"/>
</dbReference>
<protein>
    <submittedName>
        <fullName evidence="3">Hydroxyneurosporene synthase (CrtC)</fullName>
    </submittedName>
</protein>
<dbReference type="Proteomes" id="UP000316921">
    <property type="component" value="Chromosome"/>
</dbReference>
<dbReference type="PANTHER" id="PTHR38591">
    <property type="entry name" value="HYDROLASE"/>
    <property type="match status" value="1"/>
</dbReference>
<accession>A0A518BHY5</accession>
<dbReference type="KEGG" id="pbap:Pla133_16520"/>
<feature type="signal peptide" evidence="1">
    <location>
        <begin position="1"/>
        <end position="17"/>
    </location>
</feature>